<dbReference type="SUPFAM" id="SSF51182">
    <property type="entry name" value="RmlC-like cupins"/>
    <property type="match status" value="1"/>
</dbReference>
<evidence type="ECO:0008006" key="3">
    <source>
        <dbReference type="Google" id="ProtNLM"/>
    </source>
</evidence>
<dbReference type="EMBL" id="SBIQ01000122">
    <property type="protein sequence ID" value="KAF7683144.1"/>
    <property type="molecule type" value="Genomic_DNA"/>
</dbReference>
<dbReference type="Proteomes" id="UP001516464">
    <property type="component" value="Unassembled WGS sequence"/>
</dbReference>
<proteinExistence type="predicted"/>
<keyword evidence="2" id="KW-1185">Reference proteome</keyword>
<sequence>MRQTYKPLKRRESKAFALSKKTIEKDFGNVIPLDEDKLENIDEYWEKAKEELDDSILSIDDMVSDEVSQVDDIKKEEKKESMIHDEFKRNYKKSFDKEFTSNFDTAEVTGISESVIMEENDTCDRGNDENMRNIIENKETSEHTEIYNENELLCDEDASKASIEEIKQPNIKKRKKTEDFQLKDPSIMEELEKKPRKQNEHRKNGGYTICSGVAIGNIPSMVREKNELIPLIRNAVIETGLMYLNYGAYIKDELANETFSIFVIKGTLNIKTEGNEFVIKKGDVAIIQKGWVYEIIGMGRNGNSLLINYCINNK</sequence>
<organism evidence="1 2">
    <name type="scientific">Astathelohania contejeani</name>
    <dbReference type="NCBI Taxonomy" id="164912"/>
    <lineage>
        <taxon>Eukaryota</taxon>
        <taxon>Fungi</taxon>
        <taxon>Fungi incertae sedis</taxon>
        <taxon>Microsporidia</taxon>
        <taxon>Astathelohaniidae</taxon>
        <taxon>Astathelohania</taxon>
    </lineage>
</organism>
<accession>A0ABQ7HY84</accession>
<evidence type="ECO:0000313" key="2">
    <source>
        <dbReference type="Proteomes" id="UP001516464"/>
    </source>
</evidence>
<gene>
    <name evidence="1" type="ORF">TCON_1644</name>
</gene>
<comment type="caution">
    <text evidence="1">The sequence shown here is derived from an EMBL/GenBank/DDBJ whole genome shotgun (WGS) entry which is preliminary data.</text>
</comment>
<dbReference type="Gene3D" id="2.60.120.10">
    <property type="entry name" value="Jelly Rolls"/>
    <property type="match status" value="1"/>
</dbReference>
<reference evidence="1 2" key="1">
    <citation type="submission" date="2019-01" db="EMBL/GenBank/DDBJ databases">
        <title>Genomes sequencing and comparative genomics of infectious freshwater microsporidia, Cucumispora dikerogammari and Thelohania contejeani.</title>
        <authorList>
            <person name="Cormier A."/>
            <person name="Giraud I."/>
            <person name="Wattier R."/>
            <person name="Teixeira M."/>
            <person name="Grandjean F."/>
            <person name="Rigaud T."/>
            <person name="Cordaux R."/>
        </authorList>
    </citation>
    <scope>NUCLEOTIDE SEQUENCE [LARGE SCALE GENOMIC DNA]</scope>
    <source>
        <strain evidence="1">T1</strain>
        <tissue evidence="1">Spores</tissue>
    </source>
</reference>
<protein>
    <recommendedName>
        <fullName evidence="3">Mif2/CENP-C cupin domain-containing protein</fullName>
    </recommendedName>
</protein>
<dbReference type="InterPro" id="IPR014710">
    <property type="entry name" value="RmlC-like_jellyroll"/>
</dbReference>
<name>A0ABQ7HY84_9MICR</name>
<evidence type="ECO:0000313" key="1">
    <source>
        <dbReference type="EMBL" id="KAF7683144.1"/>
    </source>
</evidence>
<dbReference type="InterPro" id="IPR011051">
    <property type="entry name" value="RmlC_Cupin_sf"/>
</dbReference>